<dbReference type="EMBL" id="SDEE01001188">
    <property type="protein sequence ID" value="RXW12596.1"/>
    <property type="molecule type" value="Genomic_DNA"/>
</dbReference>
<evidence type="ECO:0000313" key="2">
    <source>
        <dbReference type="Proteomes" id="UP000290288"/>
    </source>
</evidence>
<dbReference type="Gene3D" id="3.60.130.30">
    <property type="match status" value="1"/>
</dbReference>
<dbReference type="OrthoDB" id="3020801at2759"/>
<accession>A0A4Q2D2B0</accession>
<proteinExistence type="predicted"/>
<organism evidence="1 2">
    <name type="scientific">Candolleomyces aberdarensis</name>
    <dbReference type="NCBI Taxonomy" id="2316362"/>
    <lineage>
        <taxon>Eukaryota</taxon>
        <taxon>Fungi</taxon>
        <taxon>Dikarya</taxon>
        <taxon>Basidiomycota</taxon>
        <taxon>Agaricomycotina</taxon>
        <taxon>Agaricomycetes</taxon>
        <taxon>Agaricomycetidae</taxon>
        <taxon>Agaricales</taxon>
        <taxon>Agaricineae</taxon>
        <taxon>Psathyrellaceae</taxon>
        <taxon>Candolleomyces</taxon>
    </lineage>
</organism>
<keyword evidence="2" id="KW-1185">Reference proteome</keyword>
<comment type="caution">
    <text evidence="1">The sequence shown here is derived from an EMBL/GenBank/DDBJ whole genome shotgun (WGS) entry which is preliminary data.</text>
</comment>
<dbReference type="AlphaFoldDB" id="A0A4Q2D2B0"/>
<evidence type="ECO:0000313" key="1">
    <source>
        <dbReference type="EMBL" id="RXW12596.1"/>
    </source>
</evidence>
<name>A0A4Q2D2B0_9AGAR</name>
<gene>
    <name evidence="1" type="ORF">EST38_g13259</name>
</gene>
<protein>
    <submittedName>
        <fullName evidence="1">Uncharacterized protein</fullName>
    </submittedName>
</protein>
<sequence length="302" mass="33222">MGRVIVMLVGRPLSDGYTGVCNRAGATILEEGANACFSKKQSVHLRGATPAVNVGISHAQGSQEPHNLSHGAHSAMLQRLLANPDIQRIAGFTSSKLTPIAHRDIAKLHALGALEHWNPKLYSYIKQVHLDVKGRVAVRSNFSNSVFPAAAFNFGPQVCCQPHRDSLNFACGWCGIHPLGDFDPEKGGHLVLHELKLMIEFPPMSLILIPSAVLTHSNAAIRKGETRVSFTQYCPGGLFRWRDNGFRTQSALAKASPELFEQMQAAKLKRWKEGLEMLPKWRDLEKKMQESGQTVEAKADDS</sequence>
<reference evidence="1 2" key="1">
    <citation type="submission" date="2019-01" db="EMBL/GenBank/DDBJ databases">
        <title>Draft genome sequence of Psathyrella aberdarensis IHI B618.</title>
        <authorList>
            <person name="Buettner E."/>
            <person name="Kellner H."/>
        </authorList>
    </citation>
    <scope>NUCLEOTIDE SEQUENCE [LARGE SCALE GENOMIC DNA]</scope>
    <source>
        <strain evidence="1 2">IHI B618</strain>
    </source>
</reference>
<dbReference type="Proteomes" id="UP000290288">
    <property type="component" value="Unassembled WGS sequence"/>
</dbReference>